<proteinExistence type="predicted"/>
<dbReference type="SUPFAM" id="SSF53474">
    <property type="entry name" value="alpha/beta-Hydrolases"/>
    <property type="match status" value="1"/>
</dbReference>
<dbReference type="Proteomes" id="UP000800092">
    <property type="component" value="Unassembled WGS sequence"/>
</dbReference>
<dbReference type="InterPro" id="IPR029058">
    <property type="entry name" value="AB_hydrolase_fold"/>
</dbReference>
<dbReference type="Gene3D" id="3.40.50.1820">
    <property type="entry name" value="alpha/beta hydrolase"/>
    <property type="match status" value="1"/>
</dbReference>
<organism evidence="2 3">
    <name type="scientific">Viridothelium virens</name>
    <name type="common">Speckled blister lichen</name>
    <name type="synonym">Trypethelium virens</name>
    <dbReference type="NCBI Taxonomy" id="1048519"/>
    <lineage>
        <taxon>Eukaryota</taxon>
        <taxon>Fungi</taxon>
        <taxon>Dikarya</taxon>
        <taxon>Ascomycota</taxon>
        <taxon>Pezizomycotina</taxon>
        <taxon>Dothideomycetes</taxon>
        <taxon>Dothideomycetes incertae sedis</taxon>
        <taxon>Trypetheliales</taxon>
        <taxon>Trypetheliaceae</taxon>
        <taxon>Viridothelium</taxon>
    </lineage>
</organism>
<reference evidence="2" key="1">
    <citation type="journal article" date="2020" name="Stud. Mycol.">
        <title>101 Dothideomycetes genomes: a test case for predicting lifestyles and emergence of pathogens.</title>
        <authorList>
            <person name="Haridas S."/>
            <person name="Albert R."/>
            <person name="Binder M."/>
            <person name="Bloem J."/>
            <person name="Labutti K."/>
            <person name="Salamov A."/>
            <person name="Andreopoulos B."/>
            <person name="Baker S."/>
            <person name="Barry K."/>
            <person name="Bills G."/>
            <person name="Bluhm B."/>
            <person name="Cannon C."/>
            <person name="Castanera R."/>
            <person name="Culley D."/>
            <person name="Daum C."/>
            <person name="Ezra D."/>
            <person name="Gonzalez J."/>
            <person name="Henrissat B."/>
            <person name="Kuo A."/>
            <person name="Liang C."/>
            <person name="Lipzen A."/>
            <person name="Lutzoni F."/>
            <person name="Magnuson J."/>
            <person name="Mondo S."/>
            <person name="Nolan M."/>
            <person name="Ohm R."/>
            <person name="Pangilinan J."/>
            <person name="Park H.-J."/>
            <person name="Ramirez L."/>
            <person name="Alfaro M."/>
            <person name="Sun H."/>
            <person name="Tritt A."/>
            <person name="Yoshinaga Y."/>
            <person name="Zwiers L.-H."/>
            <person name="Turgeon B."/>
            <person name="Goodwin S."/>
            <person name="Spatafora J."/>
            <person name="Crous P."/>
            <person name="Grigoriev I."/>
        </authorList>
    </citation>
    <scope>NUCLEOTIDE SEQUENCE</scope>
    <source>
        <strain evidence="2">Tuck. ex Michener</strain>
    </source>
</reference>
<evidence type="ECO:0000256" key="1">
    <source>
        <dbReference type="SAM" id="MobiDB-lite"/>
    </source>
</evidence>
<name>A0A6A6HFR3_VIRVR</name>
<protein>
    <submittedName>
        <fullName evidence="2">Alpha/beta-hydrolase</fullName>
    </submittedName>
</protein>
<dbReference type="OrthoDB" id="9978720at2759"/>
<feature type="compositionally biased region" description="Low complexity" evidence="1">
    <location>
        <begin position="67"/>
        <end position="77"/>
    </location>
</feature>
<evidence type="ECO:0000313" key="2">
    <source>
        <dbReference type="EMBL" id="KAF2236742.1"/>
    </source>
</evidence>
<keyword evidence="3" id="KW-1185">Reference proteome</keyword>
<dbReference type="EMBL" id="ML991783">
    <property type="protein sequence ID" value="KAF2236742.1"/>
    <property type="molecule type" value="Genomic_DNA"/>
</dbReference>
<sequence length="388" mass="42175">MSPPRSSFYTPGRRVAHQNSHIYVDHCYVQHYAPSLLHSDAPASPSLASPPPVLNASLTSPPPTSLPPSTTAASPPAKPKIPILFIHGGGLTGAQWDATPDGRPSWAHRAAQAGHDVFALDGVDSGRSARAPEWAREGESEHRTAREVWARFRFGPDTEEAYARKDGWDDGVGQFGLIGGDEDAGGDGKSNAGGEAGREKREVWFENLVRGQSARRRNTDAVEARGIRDAIGMIGRCWIVAHSHGAALALLAMRMDEEQVETESELRGSTLSGTVTRIPGEGVRMRDLVEKAVLIEPPGPPPDQPLWGKQPETMKGLIVWGDYLKGHKIWDLVVKGYMRDGTAENLLLPERGIRGNSHFPMCDKNSDVVWAEIYGWLAGGQGMKHGMR</sequence>
<feature type="region of interest" description="Disordered" evidence="1">
    <location>
        <begin position="43"/>
        <end position="77"/>
    </location>
</feature>
<accession>A0A6A6HFR3</accession>
<dbReference type="AlphaFoldDB" id="A0A6A6HFR3"/>
<keyword evidence="2" id="KW-0378">Hydrolase</keyword>
<gene>
    <name evidence="2" type="ORF">EV356DRAFT_50059</name>
</gene>
<dbReference type="GO" id="GO:0016787">
    <property type="term" value="F:hydrolase activity"/>
    <property type="evidence" value="ECO:0007669"/>
    <property type="project" value="UniProtKB-KW"/>
</dbReference>
<evidence type="ECO:0000313" key="3">
    <source>
        <dbReference type="Proteomes" id="UP000800092"/>
    </source>
</evidence>